<name>A0AAJ1QI02_9FLAO</name>
<dbReference type="RefSeq" id="WP_125112982.1">
    <property type="nucleotide sequence ID" value="NZ_CBCPHV010000022.1"/>
</dbReference>
<dbReference type="Proteomes" id="UP001170959">
    <property type="component" value="Unassembled WGS sequence"/>
</dbReference>
<dbReference type="AlphaFoldDB" id="A0AAJ1QI02"/>
<protein>
    <submittedName>
        <fullName evidence="1">Uncharacterized protein</fullName>
    </submittedName>
</protein>
<gene>
    <name evidence="1" type="ORF">HX001_18115</name>
</gene>
<dbReference type="GeneID" id="42590281"/>
<reference evidence="1" key="1">
    <citation type="submission" date="2020-06" db="EMBL/GenBank/DDBJ databases">
        <authorList>
            <person name="Dong N."/>
        </authorList>
    </citation>
    <scope>NUCLEOTIDE SEQUENCE</scope>
    <source>
        <strain evidence="1">R655-4</strain>
    </source>
</reference>
<accession>A0AAJ1QI02</accession>
<evidence type="ECO:0000313" key="1">
    <source>
        <dbReference type="EMBL" id="MDM1074398.1"/>
    </source>
</evidence>
<proteinExistence type="predicted"/>
<comment type="caution">
    <text evidence="1">The sequence shown here is derived from an EMBL/GenBank/DDBJ whole genome shotgun (WGS) entry which is preliminary data.</text>
</comment>
<dbReference type="EMBL" id="JACAGJ010000037">
    <property type="protein sequence ID" value="MDM1074398.1"/>
    <property type="molecule type" value="Genomic_DNA"/>
</dbReference>
<reference evidence="1" key="2">
    <citation type="journal article" date="2022" name="Sci. Total Environ.">
        <title>Prevalence, transmission, and molecular epidemiology of tet(X)-positive bacteria among humans, animals, and environmental niches in China: An epidemiological, and genomic-based study.</title>
        <authorList>
            <person name="Dong N."/>
            <person name="Zeng Y."/>
            <person name="Cai C."/>
            <person name="Sun C."/>
            <person name="Lu J."/>
            <person name="Liu C."/>
            <person name="Zhou H."/>
            <person name="Sun Q."/>
            <person name="Shu L."/>
            <person name="Wang H."/>
            <person name="Wang Y."/>
            <person name="Wang S."/>
            <person name="Wu C."/>
            <person name="Chan E.W."/>
            <person name="Chen G."/>
            <person name="Shen Z."/>
            <person name="Chen S."/>
            <person name="Zhang R."/>
        </authorList>
    </citation>
    <scope>NUCLEOTIDE SEQUENCE</scope>
    <source>
        <strain evidence="1">R655-4</strain>
    </source>
</reference>
<organism evidence="1 2">
    <name type="scientific">Empedobacter brevis</name>
    <dbReference type="NCBI Taxonomy" id="247"/>
    <lineage>
        <taxon>Bacteria</taxon>
        <taxon>Pseudomonadati</taxon>
        <taxon>Bacteroidota</taxon>
        <taxon>Flavobacteriia</taxon>
        <taxon>Flavobacteriales</taxon>
        <taxon>Weeksellaceae</taxon>
        <taxon>Empedobacter</taxon>
    </lineage>
</organism>
<evidence type="ECO:0000313" key="2">
    <source>
        <dbReference type="Proteomes" id="UP001170959"/>
    </source>
</evidence>
<sequence>MSSLGTNLIQVIKDKEFQAVTKDLTEVVIDSNIAEGLLKDVPLLSTIIGTFNTVTNIKDKLFLKKILTFLYELKSISENKIEEQINKIEEDLKYRTKVGEKLLFIIDKCEDTDKASLTGLLFKSFLEKKIDYDQFITGTNIIEKTPLPDLMFFIENDVEELELDNGGSEFVSYGLMEIRVTKPNIKVGDEKYYGDKYIPSDNEILADRLEITDFEIVASISWIGQILRENLCKE</sequence>